<dbReference type="Proteomes" id="UP000187203">
    <property type="component" value="Unassembled WGS sequence"/>
</dbReference>
<dbReference type="Gene3D" id="2.60.40.150">
    <property type="entry name" value="C2 domain"/>
    <property type="match status" value="1"/>
</dbReference>
<evidence type="ECO:0000313" key="2">
    <source>
        <dbReference type="EMBL" id="OMP12756.1"/>
    </source>
</evidence>
<sequence>IGIAGVSADKHMVKTEIIEDEWLPVWNQEFEFQLRVPELAVLRIEVLEYDTTGRPDFGGQTCLPVSELRTGIRTVPLHDKKGNKYKHVRLLLGINFGLPYEL</sequence>
<evidence type="ECO:0000259" key="1">
    <source>
        <dbReference type="PROSITE" id="PS50004"/>
    </source>
</evidence>
<dbReference type="AlphaFoldDB" id="A0A1R3L083"/>
<dbReference type="GO" id="GO:0051209">
    <property type="term" value="P:release of sequestered calcium ion into cytosol"/>
    <property type="evidence" value="ECO:0007669"/>
    <property type="project" value="TreeGrafter"/>
</dbReference>
<protein>
    <submittedName>
        <fullName evidence="2">C2 calcium-dependent membrane targeting</fullName>
    </submittedName>
</protein>
<dbReference type="PROSITE" id="PS50004">
    <property type="entry name" value="C2"/>
    <property type="match status" value="1"/>
</dbReference>
<dbReference type="PANTHER" id="PTHR10336:SF105">
    <property type="entry name" value="PHOSPHOINOSITIDE PHOSPHOLIPASE C 1"/>
    <property type="match status" value="1"/>
</dbReference>
<dbReference type="GO" id="GO:0004435">
    <property type="term" value="F:phosphatidylinositol-4,5-bisphosphate phospholipase C activity"/>
    <property type="evidence" value="ECO:0007669"/>
    <property type="project" value="TreeGrafter"/>
</dbReference>
<name>A0A1R3L083_9ROSI</name>
<gene>
    <name evidence="2" type="ORF">COLO4_02797</name>
</gene>
<dbReference type="InterPro" id="IPR001192">
    <property type="entry name" value="PI-PLC_fam"/>
</dbReference>
<dbReference type="SUPFAM" id="SSF49562">
    <property type="entry name" value="C2 domain (Calcium/lipid-binding domain, CaLB)"/>
    <property type="match status" value="1"/>
</dbReference>
<organism evidence="2 3">
    <name type="scientific">Corchorus olitorius</name>
    <dbReference type="NCBI Taxonomy" id="93759"/>
    <lineage>
        <taxon>Eukaryota</taxon>
        <taxon>Viridiplantae</taxon>
        <taxon>Streptophyta</taxon>
        <taxon>Embryophyta</taxon>
        <taxon>Tracheophyta</taxon>
        <taxon>Spermatophyta</taxon>
        <taxon>Magnoliopsida</taxon>
        <taxon>eudicotyledons</taxon>
        <taxon>Gunneridae</taxon>
        <taxon>Pentapetalae</taxon>
        <taxon>rosids</taxon>
        <taxon>malvids</taxon>
        <taxon>Malvales</taxon>
        <taxon>Malvaceae</taxon>
        <taxon>Grewioideae</taxon>
        <taxon>Apeibeae</taxon>
        <taxon>Corchorus</taxon>
    </lineage>
</organism>
<evidence type="ECO:0000313" key="3">
    <source>
        <dbReference type="Proteomes" id="UP000187203"/>
    </source>
</evidence>
<reference evidence="3" key="1">
    <citation type="submission" date="2013-09" db="EMBL/GenBank/DDBJ databases">
        <title>Corchorus olitorius genome sequencing.</title>
        <authorList>
            <person name="Alam M."/>
            <person name="Haque M.S."/>
            <person name="Islam M.S."/>
            <person name="Emdad E.M."/>
            <person name="Islam M.M."/>
            <person name="Ahmed B."/>
            <person name="Halim A."/>
            <person name="Hossen Q.M.M."/>
            <person name="Hossain M.Z."/>
            <person name="Ahmed R."/>
            <person name="Khan M.M."/>
            <person name="Islam R."/>
            <person name="Rashid M.M."/>
            <person name="Khan S.A."/>
            <person name="Rahman M.S."/>
            <person name="Alam M."/>
            <person name="Yahiya A.S."/>
            <person name="Khan M.S."/>
            <person name="Azam M.S."/>
            <person name="Haque T."/>
            <person name="Lashkar M.Z.H."/>
            <person name="Akhand A.I."/>
            <person name="Morshed G."/>
            <person name="Roy S."/>
            <person name="Uddin K.S."/>
            <person name="Rabeya T."/>
            <person name="Hossain A.S."/>
            <person name="Chowdhury A."/>
            <person name="Snigdha A.R."/>
            <person name="Mortoza M.S."/>
            <person name="Matin S.A."/>
            <person name="Hoque S.M.E."/>
            <person name="Islam M.K."/>
            <person name="Roy D.K."/>
            <person name="Haider R."/>
            <person name="Moosa M.M."/>
            <person name="Elias S.M."/>
            <person name="Hasan A.M."/>
            <person name="Jahan S."/>
            <person name="Shafiuddin M."/>
            <person name="Mahmood N."/>
            <person name="Shommy N.S."/>
        </authorList>
    </citation>
    <scope>NUCLEOTIDE SEQUENCE [LARGE SCALE GENOMIC DNA]</scope>
    <source>
        <strain evidence="3">cv. O-4</strain>
    </source>
</reference>
<dbReference type="InterPro" id="IPR035892">
    <property type="entry name" value="C2_domain_sf"/>
</dbReference>
<feature type="domain" description="C2" evidence="1">
    <location>
        <begin position="1"/>
        <end position="79"/>
    </location>
</feature>
<dbReference type="InterPro" id="IPR000008">
    <property type="entry name" value="C2_dom"/>
</dbReference>
<dbReference type="Pfam" id="PF00168">
    <property type="entry name" value="C2"/>
    <property type="match status" value="1"/>
</dbReference>
<dbReference type="EMBL" id="AWUE01006855">
    <property type="protein sequence ID" value="OMP12756.1"/>
    <property type="molecule type" value="Genomic_DNA"/>
</dbReference>
<dbReference type="GO" id="GO:0048015">
    <property type="term" value="P:phosphatidylinositol-mediated signaling"/>
    <property type="evidence" value="ECO:0007669"/>
    <property type="project" value="TreeGrafter"/>
</dbReference>
<feature type="non-terminal residue" evidence="2">
    <location>
        <position position="1"/>
    </location>
</feature>
<dbReference type="PANTHER" id="PTHR10336">
    <property type="entry name" value="PHOSPHOINOSITIDE-SPECIFIC PHOSPHOLIPASE C FAMILY PROTEIN"/>
    <property type="match status" value="1"/>
</dbReference>
<keyword evidence="3" id="KW-1185">Reference proteome</keyword>
<comment type="caution">
    <text evidence="2">The sequence shown here is derived from an EMBL/GenBank/DDBJ whole genome shotgun (WGS) entry which is preliminary data.</text>
</comment>
<proteinExistence type="predicted"/>
<accession>A0A1R3L083</accession>
<dbReference type="GO" id="GO:0005886">
    <property type="term" value="C:plasma membrane"/>
    <property type="evidence" value="ECO:0007669"/>
    <property type="project" value="TreeGrafter"/>
</dbReference>
<dbReference type="CDD" id="cd00275">
    <property type="entry name" value="C2_PLC_like"/>
    <property type="match status" value="1"/>
</dbReference>
<dbReference type="STRING" id="93759.A0A1R3L083"/>
<dbReference type="OrthoDB" id="269822at2759"/>